<sequence>MSLVLFTDPGLFLNVPKARGLRRGLPRRKHTLSIACTRDRNLTRHWITSFRYVEHN</sequence>
<organism evidence="1 2">
    <name type="scientific">Agrobacterium tomkonis CFBP 6623</name>
    <dbReference type="NCBI Taxonomy" id="1183432"/>
    <lineage>
        <taxon>Bacteria</taxon>
        <taxon>Pseudomonadati</taxon>
        <taxon>Pseudomonadota</taxon>
        <taxon>Alphaproteobacteria</taxon>
        <taxon>Hyphomicrobiales</taxon>
        <taxon>Rhizobiaceae</taxon>
        <taxon>Rhizobium/Agrobacterium group</taxon>
        <taxon>Agrobacterium</taxon>
        <taxon>Agrobacterium tumefaciens complex</taxon>
    </lineage>
</organism>
<evidence type="ECO:0000313" key="1">
    <source>
        <dbReference type="EMBL" id="CUX28817.1"/>
    </source>
</evidence>
<dbReference type="EMBL" id="FBWK01000031">
    <property type="protein sequence ID" value="CUX28817.1"/>
    <property type="molecule type" value="Genomic_DNA"/>
</dbReference>
<reference evidence="2" key="1">
    <citation type="submission" date="2016-01" db="EMBL/GenBank/DDBJ databases">
        <authorList>
            <person name="Regsiter A."/>
            <person name="william w."/>
        </authorList>
    </citation>
    <scope>NUCLEOTIDE SEQUENCE [LARGE SCALE GENOMIC DNA]</scope>
    <source>
        <strain evidence="2">CFBP 6623</strain>
    </source>
</reference>
<dbReference type="AlphaFoldDB" id="A0A1S7PZP7"/>
<evidence type="ECO:0000313" key="2">
    <source>
        <dbReference type="Proteomes" id="UP000191988"/>
    </source>
</evidence>
<proteinExistence type="predicted"/>
<keyword evidence="2" id="KW-1185">Reference proteome</keyword>
<accession>A0A1S7PZP7</accession>
<protein>
    <submittedName>
        <fullName evidence="1">Uncharacterized protein</fullName>
    </submittedName>
</protein>
<gene>
    <name evidence="1" type="ORF">AGR3A_Cc370029</name>
</gene>
<dbReference type="Proteomes" id="UP000191988">
    <property type="component" value="Unassembled WGS sequence"/>
</dbReference>
<name>A0A1S7PZP7_9HYPH</name>
<dbReference type="STRING" id="1183432.AGR3A_Cc370029"/>